<dbReference type="AlphaFoldDB" id="A0A922LB68"/>
<dbReference type="EMBL" id="ASGP02000001">
    <property type="protein sequence ID" value="KAH9530216.1"/>
    <property type="molecule type" value="Genomic_DNA"/>
</dbReference>
<accession>A0A922LB68</accession>
<reference evidence="1" key="2">
    <citation type="journal article" date="2022" name="Res Sq">
        <title>Comparative Genomics Reveals Insights into the Divergent Evolution of Astigmatic Mites and Household Pest Adaptations.</title>
        <authorList>
            <person name="Xiong Q."/>
            <person name="Wan A.T.-Y."/>
            <person name="Liu X.-Y."/>
            <person name="Fung C.S.-H."/>
            <person name="Xiao X."/>
            <person name="Malainual N."/>
            <person name="Hou J."/>
            <person name="Wang L."/>
            <person name="Wang M."/>
            <person name="Yang K."/>
            <person name="Cui Y."/>
            <person name="Leung E."/>
            <person name="Nong W."/>
            <person name="Shin S.-K."/>
            <person name="Au S."/>
            <person name="Jeong K.Y."/>
            <person name="Chew F.T."/>
            <person name="Hui J."/>
            <person name="Leung T.F."/>
            <person name="Tungtrongchitr A."/>
            <person name="Zhong N."/>
            <person name="Liu Z."/>
            <person name="Tsui S."/>
        </authorList>
    </citation>
    <scope>NUCLEOTIDE SEQUENCE</scope>
    <source>
        <strain evidence="1">Derf</strain>
        <tissue evidence="1">Whole organism</tissue>
    </source>
</reference>
<gene>
    <name evidence="1" type="ORF">DERF_004038</name>
</gene>
<sequence>MVKTLRHTTITWVLDLEESTALLFASQWPLSIFWLAKDDGGCLLQTLSSLTNILSKRLDAVV</sequence>
<protein>
    <submittedName>
        <fullName evidence="1">Uncharacterized protein</fullName>
    </submittedName>
</protein>
<evidence type="ECO:0000313" key="1">
    <source>
        <dbReference type="EMBL" id="KAH9530216.1"/>
    </source>
</evidence>
<keyword evidence="2" id="KW-1185">Reference proteome</keyword>
<proteinExistence type="predicted"/>
<comment type="caution">
    <text evidence="1">The sequence shown here is derived from an EMBL/GenBank/DDBJ whole genome shotgun (WGS) entry which is preliminary data.</text>
</comment>
<dbReference type="Proteomes" id="UP000790347">
    <property type="component" value="Unassembled WGS sequence"/>
</dbReference>
<organism evidence="1 2">
    <name type="scientific">Dermatophagoides farinae</name>
    <name type="common">American house dust mite</name>
    <dbReference type="NCBI Taxonomy" id="6954"/>
    <lineage>
        <taxon>Eukaryota</taxon>
        <taxon>Metazoa</taxon>
        <taxon>Ecdysozoa</taxon>
        <taxon>Arthropoda</taxon>
        <taxon>Chelicerata</taxon>
        <taxon>Arachnida</taxon>
        <taxon>Acari</taxon>
        <taxon>Acariformes</taxon>
        <taxon>Sarcoptiformes</taxon>
        <taxon>Astigmata</taxon>
        <taxon>Psoroptidia</taxon>
        <taxon>Analgoidea</taxon>
        <taxon>Pyroglyphidae</taxon>
        <taxon>Dermatophagoidinae</taxon>
        <taxon>Dermatophagoides</taxon>
    </lineage>
</organism>
<evidence type="ECO:0000313" key="2">
    <source>
        <dbReference type="Proteomes" id="UP000790347"/>
    </source>
</evidence>
<name>A0A922LB68_DERFA</name>
<reference evidence="1" key="1">
    <citation type="submission" date="2013-05" db="EMBL/GenBank/DDBJ databases">
        <authorList>
            <person name="Yim A.K.Y."/>
            <person name="Chan T.F."/>
            <person name="Ji K.M."/>
            <person name="Liu X.Y."/>
            <person name="Zhou J.W."/>
            <person name="Li R.Q."/>
            <person name="Yang K.Y."/>
            <person name="Li J."/>
            <person name="Li M."/>
            <person name="Law P.T.W."/>
            <person name="Wu Y.L."/>
            <person name="Cai Z.L."/>
            <person name="Qin H."/>
            <person name="Bao Y."/>
            <person name="Leung R.K.K."/>
            <person name="Ng P.K.S."/>
            <person name="Zou J."/>
            <person name="Zhong X.J."/>
            <person name="Ran P.X."/>
            <person name="Zhong N.S."/>
            <person name="Liu Z.G."/>
            <person name="Tsui S.K.W."/>
        </authorList>
    </citation>
    <scope>NUCLEOTIDE SEQUENCE</scope>
    <source>
        <strain evidence="1">Derf</strain>
        <tissue evidence="1">Whole organism</tissue>
    </source>
</reference>